<gene>
    <name evidence="1" type="ORF">QJV37_14380</name>
</gene>
<comment type="caution">
    <text evidence="1">The sequence shown here is derived from an EMBL/GenBank/DDBJ whole genome shotgun (WGS) entry which is preliminary data.</text>
</comment>
<evidence type="ECO:0000313" key="1">
    <source>
        <dbReference type="EMBL" id="MDT0115320.1"/>
    </source>
</evidence>
<name>A0ABU2IRL6_9LIST</name>
<dbReference type="RefSeq" id="WP_311179049.1">
    <property type="nucleotide sequence ID" value="NZ_JASAZZ010000006.1"/>
</dbReference>
<reference evidence="1 2" key="1">
    <citation type="submission" date="2023-05" db="EMBL/GenBank/DDBJ databases">
        <title>A Combination of Whole Genome Sequencing and Metagenomics Reveals Diversity of Listeria spp. in Soil Collected from the Nantahala National Forest.</title>
        <authorList>
            <person name="Wang J."/>
            <person name="Schamp C.N."/>
            <person name="Hudson L.K."/>
            <person name="Chaggar H.K."/>
            <person name="Bryan D.W."/>
            <person name="Radosevich M."/>
            <person name="Denes T.G."/>
        </authorList>
    </citation>
    <scope>NUCLEOTIDE SEQUENCE [LARGE SCALE GENOMIC DNA]</scope>
    <source>
        <strain evidence="1 2">UTK S2-0002</strain>
    </source>
</reference>
<dbReference type="EMBL" id="JASBAM010000006">
    <property type="protein sequence ID" value="MDT0115320.1"/>
    <property type="molecule type" value="Genomic_DNA"/>
</dbReference>
<dbReference type="InterPro" id="IPR016177">
    <property type="entry name" value="DNA-bd_dom_sf"/>
</dbReference>
<protein>
    <submittedName>
        <fullName evidence="1">AP2 domain-containing protein</fullName>
    </submittedName>
</protein>
<keyword evidence="2" id="KW-1185">Reference proteome</keyword>
<sequence>MYQKASEKMKETMKANNELVENTRISSISNKKLRSDNKSGQTGVTFKDNKWVARICVSGVEHHLGSFVTKEEAIAARIDGEEQYFKPLINKYKK</sequence>
<accession>A0ABU2IRL6</accession>
<dbReference type="Proteomes" id="UP001252688">
    <property type="component" value="Unassembled WGS sequence"/>
</dbReference>
<organism evidence="1 2">
    <name type="scientific">Listeria cossartiae subsp. cayugensis</name>
    <dbReference type="NCBI Taxonomy" id="2713505"/>
    <lineage>
        <taxon>Bacteria</taxon>
        <taxon>Bacillati</taxon>
        <taxon>Bacillota</taxon>
        <taxon>Bacilli</taxon>
        <taxon>Bacillales</taxon>
        <taxon>Listeriaceae</taxon>
        <taxon>Listeria</taxon>
        <taxon>Listeria cossartiae</taxon>
    </lineage>
</organism>
<evidence type="ECO:0000313" key="2">
    <source>
        <dbReference type="Proteomes" id="UP001252688"/>
    </source>
</evidence>
<proteinExistence type="predicted"/>
<dbReference type="SUPFAM" id="SSF54171">
    <property type="entry name" value="DNA-binding domain"/>
    <property type="match status" value="1"/>
</dbReference>